<name>A0A183D935_9BILA</name>
<dbReference type="WBParaSite" id="GPUH_0000523301-mRNA-1">
    <property type="protein sequence ID" value="GPUH_0000523301-mRNA-1"/>
    <property type="gene ID" value="GPUH_0000523301"/>
</dbReference>
<organism evidence="1">
    <name type="scientific">Gongylonema pulchrum</name>
    <dbReference type="NCBI Taxonomy" id="637853"/>
    <lineage>
        <taxon>Eukaryota</taxon>
        <taxon>Metazoa</taxon>
        <taxon>Ecdysozoa</taxon>
        <taxon>Nematoda</taxon>
        <taxon>Chromadorea</taxon>
        <taxon>Rhabditida</taxon>
        <taxon>Spirurina</taxon>
        <taxon>Spiruromorpha</taxon>
        <taxon>Spiruroidea</taxon>
        <taxon>Gongylonematidae</taxon>
        <taxon>Gongylonema</taxon>
    </lineage>
</organism>
<accession>A0A183D935</accession>
<dbReference type="AlphaFoldDB" id="A0A183D935"/>
<protein>
    <submittedName>
        <fullName evidence="1">SAM-dependent methyltransferase</fullName>
    </submittedName>
</protein>
<proteinExistence type="predicted"/>
<reference evidence="1" key="1">
    <citation type="submission" date="2016-06" db="UniProtKB">
        <authorList>
            <consortium name="WormBaseParasite"/>
        </authorList>
    </citation>
    <scope>IDENTIFICATION</scope>
</reference>
<sequence length="113" mass="13012">LIKACREVAADRKCSLISVDMWARSADIYEEEKYLHMIVDHSNADLGFYEVFMNNIKYQNLTDAIAPLRIPSAQGAHVLYCYGVRAQFIYIGKFCLDTTYLTHWNTGRRSVVI</sequence>
<evidence type="ECO:0000313" key="1">
    <source>
        <dbReference type="WBParaSite" id="GPUH_0000523301-mRNA-1"/>
    </source>
</evidence>